<dbReference type="Proteomes" id="UP000054565">
    <property type="component" value="Unassembled WGS sequence"/>
</dbReference>
<feature type="compositionally biased region" description="Basic and acidic residues" evidence="2">
    <location>
        <begin position="45"/>
        <end position="73"/>
    </location>
</feature>
<feature type="compositionally biased region" description="Acidic residues" evidence="2">
    <location>
        <begin position="336"/>
        <end position="348"/>
    </location>
</feature>
<evidence type="ECO:0000256" key="1">
    <source>
        <dbReference type="PROSITE-ProRule" id="PRU00325"/>
    </source>
</evidence>
<dbReference type="AlphaFoldDB" id="A0A0J6YDX0"/>
<dbReference type="PROSITE" id="PS50966">
    <property type="entry name" value="ZF_SWIM"/>
    <property type="match status" value="1"/>
</dbReference>
<dbReference type="InterPro" id="IPR007527">
    <property type="entry name" value="Znf_SWIM"/>
</dbReference>
<name>A0A0J6YDX0_COCIT</name>
<feature type="domain" description="SWIM-type" evidence="3">
    <location>
        <begin position="406"/>
        <end position="440"/>
    </location>
</feature>
<protein>
    <recommendedName>
        <fullName evidence="3">SWIM-type domain-containing protein</fullName>
    </recommendedName>
</protein>
<gene>
    <name evidence="4" type="ORF">CIRG_05556</name>
</gene>
<accession>A0A0J6YDX0</accession>
<keyword evidence="1" id="KW-0479">Metal-binding</keyword>
<dbReference type="OrthoDB" id="5387895at2759"/>
<feature type="region of interest" description="Disordered" evidence="2">
    <location>
        <begin position="42"/>
        <end position="74"/>
    </location>
</feature>
<keyword evidence="1" id="KW-0863">Zinc-finger</keyword>
<evidence type="ECO:0000256" key="2">
    <source>
        <dbReference type="SAM" id="MobiDB-lite"/>
    </source>
</evidence>
<proteinExistence type="predicted"/>
<evidence type="ECO:0000313" key="5">
    <source>
        <dbReference type="Proteomes" id="UP000054565"/>
    </source>
</evidence>
<dbReference type="GO" id="GO:0008270">
    <property type="term" value="F:zinc ion binding"/>
    <property type="evidence" value="ECO:0007669"/>
    <property type="project" value="UniProtKB-KW"/>
</dbReference>
<feature type="region of interest" description="Disordered" evidence="2">
    <location>
        <begin position="303"/>
        <end position="354"/>
    </location>
</feature>
<dbReference type="EMBL" id="DS028096">
    <property type="protein sequence ID" value="KMP05875.1"/>
    <property type="molecule type" value="Genomic_DNA"/>
</dbReference>
<reference evidence="5" key="1">
    <citation type="journal article" date="2010" name="Genome Res.">
        <title>Population genomic sequencing of Coccidioides fungi reveals recent hybridization and transposon control.</title>
        <authorList>
            <person name="Neafsey D.E."/>
            <person name="Barker B.M."/>
            <person name="Sharpton T.J."/>
            <person name="Stajich J.E."/>
            <person name="Park D.J."/>
            <person name="Whiston E."/>
            <person name="Hung C.-Y."/>
            <person name="McMahan C."/>
            <person name="White J."/>
            <person name="Sykes S."/>
            <person name="Heiman D."/>
            <person name="Young S."/>
            <person name="Zeng Q."/>
            <person name="Abouelleil A."/>
            <person name="Aftuck L."/>
            <person name="Bessette D."/>
            <person name="Brown A."/>
            <person name="FitzGerald M."/>
            <person name="Lui A."/>
            <person name="Macdonald J.P."/>
            <person name="Priest M."/>
            <person name="Orbach M.J."/>
            <person name="Galgiani J.N."/>
            <person name="Kirkland T.N."/>
            <person name="Cole G.T."/>
            <person name="Birren B.W."/>
            <person name="Henn M.R."/>
            <person name="Taylor J.W."/>
            <person name="Rounsley S.D."/>
        </authorList>
    </citation>
    <scope>NUCLEOTIDE SEQUENCE [LARGE SCALE GENOMIC DNA]</scope>
    <source>
        <strain evidence="5">RMSCC 2394</strain>
    </source>
</reference>
<feature type="region of interest" description="Disordered" evidence="2">
    <location>
        <begin position="203"/>
        <end position="225"/>
    </location>
</feature>
<keyword evidence="1" id="KW-0862">Zinc</keyword>
<sequence>MALAVEKSRILRAAPHRLSLSCRQSSISRRCSQGDDQLVSFQSGDFDRTWPSRRPAREASQRCREENAQEKKISHAKIGAGCGSRDVSAAQPPPLSSPIGSLQAPFRKVLEPGNTVSTMPSGPKRPFFEFKVKAWPKVHTHSPFSQPSSTLCYVPPGALVVSCIFGRATAATYVPFRDVPWHVKSFSLAFRRLDLIVIPDTVESSSSHPAGHYASGGLHTAPSRRKERSFLSTEVRPFDYLHPGAAIPFLVKRLLCDRIRRTLRHSAPPVDSAISEFGEPLRNGLVSQKLQFSKVPMSAPTRQLGKLSIGGMPTTRAQTQRGASVPYETEPRSDSESEEETSSSDEEVPSQPIARVVRGSTNIPYDLGGLSPAARGRVMHGLKGEFVVDRCCATRRGFDFDVADHGRVGLNDGSLVCSCRDFGQTNLACRHIYWLVDQLHRGFYPGLPPQAVRMSETGETQFFSRIAEMLGDKIEEIAKKRSWPYFPGVTSPADSSNGGPESMSRPQKARDILSAFSKSAMPDEFRPDLVETINQPRTPEQCVVQGDFEATMFRLAVHDENVYSGLRKVMPSGARADIFFDKIQARIRILFAEFDLYRETGAVRRDGTALEIPVVVEELKGRLDQIQRNILARSPHGSIGAAEALIHLLREVSTRNYDAFEDADWDRPVPAGEQEEERNLYLQLIDQSGHTDSFFVLDCLEILPDLVVRQWTPQLAAIFNAIHANGASLSYLRKLQALKAGVSGHKRPAAGLPGTDRKRTK</sequence>
<evidence type="ECO:0000313" key="4">
    <source>
        <dbReference type="EMBL" id="KMP05875.1"/>
    </source>
</evidence>
<evidence type="ECO:0000259" key="3">
    <source>
        <dbReference type="PROSITE" id="PS50966"/>
    </source>
</evidence>
<organism evidence="4 5">
    <name type="scientific">Coccidioides immitis RMSCC 2394</name>
    <dbReference type="NCBI Taxonomy" id="404692"/>
    <lineage>
        <taxon>Eukaryota</taxon>
        <taxon>Fungi</taxon>
        <taxon>Dikarya</taxon>
        <taxon>Ascomycota</taxon>
        <taxon>Pezizomycotina</taxon>
        <taxon>Eurotiomycetes</taxon>
        <taxon>Eurotiomycetidae</taxon>
        <taxon>Onygenales</taxon>
        <taxon>Onygenaceae</taxon>
        <taxon>Coccidioides</taxon>
    </lineage>
</organism>